<proteinExistence type="predicted"/>
<dbReference type="Ensembl" id="ENSNBRT00000009200.1">
    <property type="protein sequence ID" value="ENSNBRP00000008940.1"/>
    <property type="gene ID" value="ENSNBRG00000006964.1"/>
</dbReference>
<dbReference type="GO" id="GO:0016020">
    <property type="term" value="C:membrane"/>
    <property type="evidence" value="ECO:0007669"/>
    <property type="project" value="UniProtKB-SubCell"/>
</dbReference>
<dbReference type="InterPro" id="IPR036179">
    <property type="entry name" value="Ig-like_dom_sf"/>
</dbReference>
<dbReference type="PROSITE" id="PS50835">
    <property type="entry name" value="IG_LIKE"/>
    <property type="match status" value="1"/>
</dbReference>
<dbReference type="InterPro" id="IPR013783">
    <property type="entry name" value="Ig-like_fold"/>
</dbReference>
<evidence type="ECO:0000256" key="1">
    <source>
        <dbReference type="ARBA" id="ARBA00004167"/>
    </source>
</evidence>
<keyword evidence="6" id="KW-1185">Reference proteome</keyword>
<protein>
    <recommendedName>
        <fullName evidence="4">Ig-like domain-containing protein</fullName>
    </recommendedName>
</protein>
<dbReference type="PANTHER" id="PTHR46484">
    <property type="entry name" value="SI:CH211-171H4.5-RELATED"/>
    <property type="match status" value="1"/>
</dbReference>
<dbReference type="SMART" id="SM00409">
    <property type="entry name" value="IG"/>
    <property type="match status" value="2"/>
</dbReference>
<evidence type="ECO:0000313" key="6">
    <source>
        <dbReference type="Proteomes" id="UP000261580"/>
    </source>
</evidence>
<dbReference type="InterPro" id="IPR013162">
    <property type="entry name" value="CD80_C2-set"/>
</dbReference>
<evidence type="ECO:0000256" key="3">
    <source>
        <dbReference type="ARBA" id="ARBA00023157"/>
    </source>
</evidence>
<dbReference type="SUPFAM" id="SSF48726">
    <property type="entry name" value="Immunoglobulin"/>
    <property type="match status" value="2"/>
</dbReference>
<dbReference type="PANTHER" id="PTHR46484:SF1">
    <property type="entry name" value="SCHWANN CELL MYELIN PROTEIN-RELATED"/>
    <property type="match status" value="1"/>
</dbReference>
<keyword evidence="3" id="KW-1015">Disulfide bond</keyword>
<keyword evidence="2" id="KW-0472">Membrane</keyword>
<accession>A0A3Q4GI67</accession>
<dbReference type="InterPro" id="IPR003599">
    <property type="entry name" value="Ig_sub"/>
</dbReference>
<dbReference type="Pfam" id="PF08205">
    <property type="entry name" value="C2-set_2"/>
    <property type="match status" value="1"/>
</dbReference>
<dbReference type="GeneTree" id="ENSGT01150000286924"/>
<organism evidence="5 6">
    <name type="scientific">Neolamprologus brichardi</name>
    <name type="common">Fairy cichlid</name>
    <name type="synonym">Lamprologus brichardi</name>
    <dbReference type="NCBI Taxonomy" id="32507"/>
    <lineage>
        <taxon>Eukaryota</taxon>
        <taxon>Metazoa</taxon>
        <taxon>Chordata</taxon>
        <taxon>Craniata</taxon>
        <taxon>Vertebrata</taxon>
        <taxon>Euteleostomi</taxon>
        <taxon>Actinopterygii</taxon>
        <taxon>Neopterygii</taxon>
        <taxon>Teleostei</taxon>
        <taxon>Neoteleostei</taxon>
        <taxon>Acanthomorphata</taxon>
        <taxon>Ovalentaria</taxon>
        <taxon>Cichlomorphae</taxon>
        <taxon>Cichliformes</taxon>
        <taxon>Cichlidae</taxon>
        <taxon>African cichlids</taxon>
        <taxon>Pseudocrenilabrinae</taxon>
        <taxon>Lamprologini</taxon>
        <taxon>Neolamprologus</taxon>
    </lineage>
</organism>
<evidence type="ECO:0000313" key="5">
    <source>
        <dbReference type="Ensembl" id="ENSNBRP00000008940.1"/>
    </source>
</evidence>
<dbReference type="OMA" id="NHASATC"/>
<dbReference type="AlphaFoldDB" id="A0A3Q4GI67"/>
<dbReference type="Proteomes" id="UP000261580">
    <property type="component" value="Unassembled WGS sequence"/>
</dbReference>
<reference evidence="5" key="2">
    <citation type="submission" date="2025-09" db="UniProtKB">
        <authorList>
            <consortium name="Ensembl"/>
        </authorList>
    </citation>
    <scope>IDENTIFICATION</scope>
</reference>
<dbReference type="Bgee" id="ENSNBRG00000006964">
    <property type="expression patterns" value="Expressed in testis"/>
</dbReference>
<feature type="domain" description="Ig-like" evidence="4">
    <location>
        <begin position="133"/>
        <end position="215"/>
    </location>
</feature>
<comment type="subcellular location">
    <subcellularLocation>
        <location evidence="1">Membrane</location>
        <topology evidence="1">Single-pass membrane protein</topology>
    </subcellularLocation>
</comment>
<name>A0A3Q4GI67_NEOBR</name>
<dbReference type="InterPro" id="IPR007110">
    <property type="entry name" value="Ig-like_dom"/>
</dbReference>
<reference evidence="5" key="1">
    <citation type="submission" date="2025-08" db="UniProtKB">
        <authorList>
            <consortium name="Ensembl"/>
        </authorList>
    </citation>
    <scope>IDENTIFICATION</scope>
</reference>
<sequence length="251" mass="28350">CCNRTGILTQIAELSWTADVPSEVKGLLGSCVVIPCSYNYPDPQGKAKSFTGIWLTTEGDRVIYHPTESKIVKQYQSQTKLLGDASKNCSLMIEKLQQDDRGPFYFRIEIEGYDRASYRNNKVSISVMVLIFEVNEDENVSVSCSVFHSCPTYPPDFHWSHSGEQHLQTQKLQNGQCKATSTLTFHSNHTDHNRPLQCTVTYHGGKHPETSKTFKVKCKCDVISTFDDSRKSLTGEVKLNAMNKEQRNLSK</sequence>
<evidence type="ECO:0000256" key="2">
    <source>
        <dbReference type="ARBA" id="ARBA00023136"/>
    </source>
</evidence>
<dbReference type="Gene3D" id="2.60.40.10">
    <property type="entry name" value="Immunoglobulins"/>
    <property type="match status" value="2"/>
</dbReference>
<evidence type="ECO:0000259" key="4">
    <source>
        <dbReference type="PROSITE" id="PS50835"/>
    </source>
</evidence>